<evidence type="ECO:0000259" key="8">
    <source>
        <dbReference type="SMART" id="SM01033"/>
    </source>
</evidence>
<keyword evidence="5" id="KW-0539">Nucleus</keyword>
<organism evidence="9 10">
    <name type="scientific">Pycnococcus provasolii</name>
    <dbReference type="NCBI Taxonomy" id="41880"/>
    <lineage>
        <taxon>Eukaryota</taxon>
        <taxon>Viridiplantae</taxon>
        <taxon>Chlorophyta</taxon>
        <taxon>Pseudoscourfieldiophyceae</taxon>
        <taxon>Pseudoscourfieldiales</taxon>
        <taxon>Pycnococcaceae</taxon>
        <taxon>Pycnococcus</taxon>
    </lineage>
</organism>
<dbReference type="Gene3D" id="2.130.10.10">
    <property type="entry name" value="YVTN repeat-like/Quinoprotein amine dehydrogenase"/>
    <property type="match status" value="1"/>
</dbReference>
<feature type="repeat" description="WD" evidence="6">
    <location>
        <begin position="281"/>
        <end position="322"/>
    </location>
</feature>
<name>A0A830HUZ3_9CHLO</name>
<feature type="compositionally biased region" description="Polar residues" evidence="7">
    <location>
        <begin position="33"/>
        <end position="46"/>
    </location>
</feature>
<comment type="subcellular location">
    <subcellularLocation>
        <location evidence="1">Nucleus</location>
        <location evidence="1">Nucleolus</location>
    </subcellularLocation>
</comment>
<evidence type="ECO:0000256" key="2">
    <source>
        <dbReference type="ARBA" id="ARBA00022552"/>
    </source>
</evidence>
<keyword evidence="10" id="KW-1185">Reference proteome</keyword>
<gene>
    <name evidence="9" type="ORF">PPROV_000801800</name>
</gene>
<dbReference type="SMART" id="SM00320">
    <property type="entry name" value="WD40"/>
    <property type="match status" value="3"/>
</dbReference>
<dbReference type="InterPro" id="IPR040315">
    <property type="entry name" value="WDR46/Utp7"/>
</dbReference>
<feature type="domain" description="BING4 C-terminal" evidence="8">
    <location>
        <begin position="362"/>
        <end position="441"/>
    </location>
</feature>
<accession>A0A830HUZ3</accession>
<dbReference type="PROSITE" id="PS50082">
    <property type="entry name" value="WD_REPEATS_2"/>
    <property type="match status" value="1"/>
</dbReference>
<feature type="compositionally biased region" description="Polar residues" evidence="7">
    <location>
        <begin position="1"/>
        <end position="22"/>
    </location>
</feature>
<protein>
    <recommendedName>
        <fullName evidence="8">BING4 C-terminal domain-containing protein</fullName>
    </recommendedName>
</protein>
<dbReference type="FunFam" id="2.130.10.10:FF:000378">
    <property type="entry name" value="U3 small nucleolar RNA-associated protein 7"/>
    <property type="match status" value="1"/>
</dbReference>
<keyword evidence="2" id="KW-0698">rRNA processing</keyword>
<reference evidence="9" key="1">
    <citation type="submission" date="2020-10" db="EMBL/GenBank/DDBJ databases">
        <title>Unveiling of a novel bifunctional photoreceptor, Dualchrome1, isolated from a cosmopolitan green alga.</title>
        <authorList>
            <person name="Suzuki S."/>
            <person name="Kawachi M."/>
        </authorList>
    </citation>
    <scope>NUCLEOTIDE SEQUENCE</scope>
    <source>
        <strain evidence="9">NIES 2893</strain>
    </source>
</reference>
<feature type="compositionally biased region" description="Basic residues" evidence="7">
    <location>
        <begin position="482"/>
        <end position="497"/>
    </location>
</feature>
<dbReference type="OrthoDB" id="10251154at2759"/>
<dbReference type="Proteomes" id="UP000660262">
    <property type="component" value="Unassembled WGS sequence"/>
</dbReference>
<evidence type="ECO:0000313" key="10">
    <source>
        <dbReference type="Proteomes" id="UP000660262"/>
    </source>
</evidence>
<dbReference type="Pfam" id="PF08149">
    <property type="entry name" value="BING4CT"/>
    <property type="match status" value="1"/>
</dbReference>
<keyword evidence="4" id="KW-0677">Repeat</keyword>
<dbReference type="SMART" id="SM01033">
    <property type="entry name" value="BING4CT"/>
    <property type="match status" value="1"/>
</dbReference>
<dbReference type="Pfam" id="PF00400">
    <property type="entry name" value="WD40"/>
    <property type="match status" value="1"/>
</dbReference>
<dbReference type="PROSITE" id="PS00678">
    <property type="entry name" value="WD_REPEATS_1"/>
    <property type="match status" value="1"/>
</dbReference>
<dbReference type="InterPro" id="IPR012952">
    <property type="entry name" value="BING4_C_dom"/>
</dbReference>
<dbReference type="GO" id="GO:0000462">
    <property type="term" value="P:maturation of SSU-rRNA from tricistronic rRNA transcript (SSU-rRNA, 5.8S rRNA, LSU-rRNA)"/>
    <property type="evidence" value="ECO:0007669"/>
    <property type="project" value="TreeGrafter"/>
</dbReference>
<evidence type="ECO:0000256" key="4">
    <source>
        <dbReference type="ARBA" id="ARBA00022737"/>
    </source>
</evidence>
<feature type="compositionally biased region" description="Basic and acidic residues" evidence="7">
    <location>
        <begin position="458"/>
        <end position="481"/>
    </location>
</feature>
<dbReference type="InterPro" id="IPR015943">
    <property type="entry name" value="WD40/YVTN_repeat-like_dom_sf"/>
</dbReference>
<dbReference type="GO" id="GO:0032040">
    <property type="term" value="C:small-subunit processome"/>
    <property type="evidence" value="ECO:0007669"/>
    <property type="project" value="TreeGrafter"/>
</dbReference>
<dbReference type="PROSITE" id="PS50294">
    <property type="entry name" value="WD_REPEATS_REGION"/>
    <property type="match status" value="1"/>
</dbReference>
<evidence type="ECO:0000256" key="6">
    <source>
        <dbReference type="PROSITE-ProRule" id="PRU00221"/>
    </source>
</evidence>
<dbReference type="AlphaFoldDB" id="A0A830HUZ3"/>
<evidence type="ECO:0000256" key="5">
    <source>
        <dbReference type="ARBA" id="ARBA00023242"/>
    </source>
</evidence>
<feature type="region of interest" description="Disordered" evidence="7">
    <location>
        <begin position="458"/>
        <end position="527"/>
    </location>
</feature>
<feature type="compositionally biased region" description="Basic and acidic residues" evidence="7">
    <location>
        <begin position="501"/>
        <end position="523"/>
    </location>
</feature>
<evidence type="ECO:0000256" key="1">
    <source>
        <dbReference type="ARBA" id="ARBA00004604"/>
    </source>
</evidence>
<dbReference type="SUPFAM" id="SSF50978">
    <property type="entry name" value="WD40 repeat-like"/>
    <property type="match status" value="1"/>
</dbReference>
<keyword evidence="3 6" id="KW-0853">WD repeat</keyword>
<feature type="region of interest" description="Disordered" evidence="7">
    <location>
        <begin position="1"/>
        <end position="47"/>
    </location>
</feature>
<dbReference type="InterPro" id="IPR036322">
    <property type="entry name" value="WD40_repeat_dom_sf"/>
</dbReference>
<sequence length="535" mass="59049">MPEGVSSKSKNVNMNASASQGSRGDDSGRYVRASTSPSHVRASTSGDVKLRGQLKRARHLSAEAQSAAFQVDAWLATGASGSLETETPTEQTWRIKQDEIANAVPISQTAKANFKLVLPELGPYRANFTHDGTHLLLTGKLGHVALIKWTLAAPPVCELQLRETVRDACMLHNERYFAVAQKEYAFIYDNRGIELHRLNHHVAPSALAFLRNHFLLASSGPRGSLVYQDTSTGAVVAQHRSELGPSPLLAHNPWNAVLAMGHNGGAVTMWTPNLSTPAATVFCHPSPVRCVAFDNDGKYMATSSTDGQVKVWDVRKLTPMHAYAVPAPPTSLAISQRGMLAVTFSRRVQVWNDALSTKASAPYMNHTVEAGRVENLAFCPYEDVLGVGHAAGYSNMLVPGCGEPNYDAFVDNPNATKRQRREAEVHQLLDKLSPEMITLDPDAVCAVRPDAAEFAAENMRRREELEKDRKAQQKEKDDAKTKMKGKKKPTRRWRKKQLNVVDEKKVLRRQEQRRAREAEESKAAVDVPMALRRLV</sequence>
<dbReference type="PANTHER" id="PTHR14085:SF3">
    <property type="entry name" value="WD REPEAT-CONTAINING PROTEIN 46"/>
    <property type="match status" value="1"/>
</dbReference>
<dbReference type="GO" id="GO:0030686">
    <property type="term" value="C:90S preribosome"/>
    <property type="evidence" value="ECO:0007669"/>
    <property type="project" value="TreeGrafter"/>
</dbReference>
<evidence type="ECO:0000256" key="7">
    <source>
        <dbReference type="SAM" id="MobiDB-lite"/>
    </source>
</evidence>
<dbReference type="EMBL" id="BNJQ01000024">
    <property type="protein sequence ID" value="GHP09281.1"/>
    <property type="molecule type" value="Genomic_DNA"/>
</dbReference>
<comment type="caution">
    <text evidence="9">The sequence shown here is derived from an EMBL/GenBank/DDBJ whole genome shotgun (WGS) entry which is preliminary data.</text>
</comment>
<dbReference type="InterPro" id="IPR019775">
    <property type="entry name" value="WD40_repeat_CS"/>
</dbReference>
<evidence type="ECO:0000256" key="3">
    <source>
        <dbReference type="ARBA" id="ARBA00022574"/>
    </source>
</evidence>
<proteinExistence type="predicted"/>
<evidence type="ECO:0000313" key="9">
    <source>
        <dbReference type="EMBL" id="GHP09281.1"/>
    </source>
</evidence>
<dbReference type="PANTHER" id="PTHR14085">
    <property type="entry name" value="WD-REPEAT PROTEIN BING4"/>
    <property type="match status" value="1"/>
</dbReference>
<dbReference type="InterPro" id="IPR001680">
    <property type="entry name" value="WD40_rpt"/>
</dbReference>